<dbReference type="InterPro" id="IPR052374">
    <property type="entry name" value="SERAC1"/>
</dbReference>
<sequence>MGNAVSASTNFFATISANSGTADVIFVHGLSGDPVETWSFDGSSEPEGGYWPNWLSADLPHLNLYTIGFPASVFAQWAKKEMNLYDRAKNVLETLASYEFGGRPIIFICHSLGGLLVKQIIRTARESTDEDWQRIGARCASVIFIATPHSGSSLAGLLKFFVQGFTSVHVEKLLKDNAELVELNESFRAHCHRTSMAVSVYHEKHLTKKSFLVVDERSADPGVNGAMPIPIDADHINICKPSGRDDLIYTSIRHRLRKLVPPSCPTDAPKAIAFDDDALDEQSGTDRRDLMTKMIDAGREHEYGFANDSQSKFARPFLRTGLKTSISTVYKNLLADIEQRFQSLIFHPLICSGADEATIATAIQAQIIEPLSQKYADDNATAKTVMNALYFLTERCHIRWDKP</sequence>
<name>A0A4S8NR68_9HYPH</name>
<dbReference type="Pfam" id="PF20285">
    <property type="entry name" value="CTD9"/>
    <property type="match status" value="1"/>
</dbReference>
<evidence type="ECO:0000313" key="7">
    <source>
        <dbReference type="EMBL" id="THV19710.1"/>
    </source>
</evidence>
<dbReference type="InterPro" id="IPR046911">
    <property type="entry name" value="ABC-3C_CTD9"/>
</dbReference>
<dbReference type="InterPro" id="IPR007751">
    <property type="entry name" value="DUF676_lipase-like"/>
</dbReference>
<feature type="domain" description="ABC-three component systems C-terminal" evidence="6">
    <location>
        <begin position="289"/>
        <end position="400"/>
    </location>
</feature>
<dbReference type="Gene3D" id="3.40.50.1820">
    <property type="entry name" value="alpha/beta hydrolase"/>
    <property type="match status" value="1"/>
</dbReference>
<evidence type="ECO:0000313" key="8">
    <source>
        <dbReference type="Proteomes" id="UP000308828"/>
    </source>
</evidence>
<evidence type="ECO:0000256" key="2">
    <source>
        <dbReference type="ARBA" id="ARBA00004370"/>
    </source>
</evidence>
<evidence type="ECO:0000256" key="1">
    <source>
        <dbReference type="ARBA" id="ARBA00004240"/>
    </source>
</evidence>
<organism evidence="7 8">
    <name type="scientific">Peteryoungia ipomoeae</name>
    <dbReference type="NCBI Taxonomy" id="1210932"/>
    <lineage>
        <taxon>Bacteria</taxon>
        <taxon>Pseudomonadati</taxon>
        <taxon>Pseudomonadota</taxon>
        <taxon>Alphaproteobacteria</taxon>
        <taxon>Hyphomicrobiales</taxon>
        <taxon>Rhizobiaceae</taxon>
        <taxon>Peteryoungia</taxon>
    </lineage>
</organism>
<feature type="domain" description="DUF676" evidence="5">
    <location>
        <begin position="24"/>
        <end position="153"/>
    </location>
</feature>
<dbReference type="SUPFAM" id="SSF53474">
    <property type="entry name" value="alpha/beta-Hydrolases"/>
    <property type="match status" value="1"/>
</dbReference>
<comment type="caution">
    <text evidence="7">The sequence shown here is derived from an EMBL/GenBank/DDBJ whole genome shotgun (WGS) entry which is preliminary data.</text>
</comment>
<keyword evidence="7" id="KW-0378">Hydrolase</keyword>
<dbReference type="PANTHER" id="PTHR48182:SF2">
    <property type="entry name" value="PROTEIN SERAC1"/>
    <property type="match status" value="1"/>
</dbReference>
<evidence type="ECO:0000256" key="3">
    <source>
        <dbReference type="ARBA" id="ARBA00022824"/>
    </source>
</evidence>
<gene>
    <name evidence="7" type="ORF">FAA97_20620</name>
</gene>
<keyword evidence="3" id="KW-0256">Endoplasmic reticulum</keyword>
<dbReference type="GO" id="GO:0016020">
    <property type="term" value="C:membrane"/>
    <property type="evidence" value="ECO:0007669"/>
    <property type="project" value="UniProtKB-SubCell"/>
</dbReference>
<protein>
    <submittedName>
        <fullName evidence="7">Alpha/beta hydrolase</fullName>
    </submittedName>
</protein>
<evidence type="ECO:0000259" key="6">
    <source>
        <dbReference type="Pfam" id="PF20285"/>
    </source>
</evidence>
<reference evidence="7 8" key="1">
    <citation type="submission" date="2019-04" db="EMBL/GenBank/DDBJ databases">
        <title>Genome sequence of strain shin9-1.</title>
        <authorList>
            <person name="Gao J."/>
            <person name="Sun J."/>
        </authorList>
    </citation>
    <scope>NUCLEOTIDE SEQUENCE [LARGE SCALE GENOMIC DNA]</scope>
    <source>
        <strain evidence="8">shin9-1</strain>
    </source>
</reference>
<dbReference type="EMBL" id="STGV01000012">
    <property type="protein sequence ID" value="THV19710.1"/>
    <property type="molecule type" value="Genomic_DNA"/>
</dbReference>
<evidence type="ECO:0000256" key="4">
    <source>
        <dbReference type="ARBA" id="ARBA00023136"/>
    </source>
</evidence>
<keyword evidence="8" id="KW-1185">Reference proteome</keyword>
<dbReference type="GO" id="GO:0016787">
    <property type="term" value="F:hydrolase activity"/>
    <property type="evidence" value="ECO:0007669"/>
    <property type="project" value="UniProtKB-KW"/>
</dbReference>
<dbReference type="Pfam" id="PF05057">
    <property type="entry name" value="DUF676"/>
    <property type="match status" value="1"/>
</dbReference>
<dbReference type="AlphaFoldDB" id="A0A4S8NR68"/>
<dbReference type="InterPro" id="IPR029058">
    <property type="entry name" value="AB_hydrolase_fold"/>
</dbReference>
<proteinExistence type="predicted"/>
<evidence type="ECO:0000259" key="5">
    <source>
        <dbReference type="Pfam" id="PF05057"/>
    </source>
</evidence>
<dbReference type="OrthoDB" id="7594060at2"/>
<dbReference type="PANTHER" id="PTHR48182">
    <property type="entry name" value="PROTEIN SERAC1"/>
    <property type="match status" value="1"/>
</dbReference>
<dbReference type="Proteomes" id="UP000308828">
    <property type="component" value="Unassembled WGS sequence"/>
</dbReference>
<accession>A0A4S8NR68</accession>
<keyword evidence="4" id="KW-0472">Membrane</keyword>
<comment type="subcellular location">
    <subcellularLocation>
        <location evidence="1">Endoplasmic reticulum</location>
    </subcellularLocation>
    <subcellularLocation>
        <location evidence="2">Membrane</location>
    </subcellularLocation>
</comment>